<gene>
    <name evidence="1" type="ORF">F3059_11740</name>
</gene>
<accession>A0A6N6M4E6</accession>
<dbReference type="AlphaFoldDB" id="A0A6N6M4E6"/>
<dbReference type="Proteomes" id="UP000435357">
    <property type="component" value="Unassembled WGS sequence"/>
</dbReference>
<evidence type="ECO:0000313" key="1">
    <source>
        <dbReference type="EMBL" id="KAB1062852.1"/>
    </source>
</evidence>
<evidence type="ECO:0000313" key="2">
    <source>
        <dbReference type="Proteomes" id="UP000435357"/>
    </source>
</evidence>
<dbReference type="OrthoDB" id="980982at2"/>
<dbReference type="RefSeq" id="WP_151169490.1">
    <property type="nucleotide sequence ID" value="NZ_WACR01000010.1"/>
</dbReference>
<organism evidence="1 2">
    <name type="scientific">Salibacter halophilus</name>
    <dbReference type="NCBI Taxonomy" id="1803916"/>
    <lineage>
        <taxon>Bacteria</taxon>
        <taxon>Pseudomonadati</taxon>
        <taxon>Bacteroidota</taxon>
        <taxon>Flavobacteriia</taxon>
        <taxon>Flavobacteriales</taxon>
        <taxon>Salibacteraceae</taxon>
        <taxon>Salibacter</taxon>
    </lineage>
</organism>
<keyword evidence="2" id="KW-1185">Reference proteome</keyword>
<reference evidence="1 2" key="1">
    <citation type="submission" date="2019-09" db="EMBL/GenBank/DDBJ databases">
        <title>Genomes of Cryomorphaceae.</title>
        <authorList>
            <person name="Bowman J.P."/>
        </authorList>
    </citation>
    <scope>NUCLEOTIDE SEQUENCE [LARGE SCALE GENOMIC DNA]</scope>
    <source>
        <strain evidence="1 2">KCTC 52047</strain>
    </source>
</reference>
<sequence>MKNLAKVITAIVLMYTAWSCEPETCSDPVPSMKYKSFRPISADSFELVYEFKDCDGNIGLEQGETQPPYDSSSKYYYNLLIDLYYLENGEWLKYEYPEGSPGLNDRISRLKEDDGDALLEGEIIKKIDETAFNPSLDTVKFSAILVDRDLNESNAAESDVYVLELD</sequence>
<dbReference type="EMBL" id="WACR01000010">
    <property type="protein sequence ID" value="KAB1062852.1"/>
    <property type="molecule type" value="Genomic_DNA"/>
</dbReference>
<name>A0A6N6M4E6_9FLAO</name>
<protein>
    <submittedName>
        <fullName evidence="1">Uncharacterized protein</fullName>
    </submittedName>
</protein>
<comment type="caution">
    <text evidence="1">The sequence shown here is derived from an EMBL/GenBank/DDBJ whole genome shotgun (WGS) entry which is preliminary data.</text>
</comment>
<proteinExistence type="predicted"/>